<dbReference type="PANTHER" id="PTHR36182">
    <property type="entry name" value="PROTEIN, PUTATIVE (AFU_ORTHOLOGUE AFUA_6G10930)-RELATED"/>
    <property type="match status" value="1"/>
</dbReference>
<reference evidence="2" key="1">
    <citation type="journal article" date="2018" name="Nat. Microbiol.">
        <title>Leveraging single-cell genomics to expand the fungal tree of life.</title>
        <authorList>
            <person name="Ahrendt S.R."/>
            <person name="Quandt C.A."/>
            <person name="Ciobanu D."/>
            <person name="Clum A."/>
            <person name="Salamov A."/>
            <person name="Andreopoulos B."/>
            <person name="Cheng J.F."/>
            <person name="Woyke T."/>
            <person name="Pelin A."/>
            <person name="Henrissat B."/>
            <person name="Reynolds N.K."/>
            <person name="Benny G.L."/>
            <person name="Smith M.E."/>
            <person name="James T.Y."/>
            <person name="Grigoriev I.V."/>
        </authorList>
    </citation>
    <scope>NUCLEOTIDE SEQUENCE [LARGE SCALE GENOMIC DNA]</scope>
    <source>
        <strain evidence="2">RSA 1356</strain>
    </source>
</reference>
<dbReference type="OrthoDB" id="2342176at2759"/>
<dbReference type="AlphaFoldDB" id="A0A4P9XNS5"/>
<evidence type="ECO:0008006" key="3">
    <source>
        <dbReference type="Google" id="ProtNLM"/>
    </source>
</evidence>
<feature type="non-terminal residue" evidence="1">
    <location>
        <position position="167"/>
    </location>
</feature>
<evidence type="ECO:0000313" key="2">
    <source>
        <dbReference type="Proteomes" id="UP000271241"/>
    </source>
</evidence>
<gene>
    <name evidence="1" type="ORF">THASP1DRAFT_8735</name>
</gene>
<keyword evidence="2" id="KW-1185">Reference proteome</keyword>
<protein>
    <recommendedName>
        <fullName evidence="3">Chitin-binding type-4 domain-containing protein</fullName>
    </recommendedName>
</protein>
<accession>A0A4P9XNS5</accession>
<dbReference type="Proteomes" id="UP000271241">
    <property type="component" value="Unassembled WGS sequence"/>
</dbReference>
<dbReference type="EMBL" id="KZ992693">
    <property type="protein sequence ID" value="RKP07624.1"/>
    <property type="molecule type" value="Genomic_DNA"/>
</dbReference>
<dbReference type="PANTHER" id="PTHR36182:SF1">
    <property type="entry name" value="PROTEIN, PUTATIVE (AFU_ORTHOLOGUE AFUA_6G10930)-RELATED"/>
    <property type="match status" value="1"/>
</dbReference>
<evidence type="ECO:0000313" key="1">
    <source>
        <dbReference type="EMBL" id="RKP07624.1"/>
    </source>
</evidence>
<name>A0A4P9XNS5_9FUNG</name>
<organism evidence="1 2">
    <name type="scientific">Thamnocephalis sphaerospora</name>
    <dbReference type="NCBI Taxonomy" id="78915"/>
    <lineage>
        <taxon>Eukaryota</taxon>
        <taxon>Fungi</taxon>
        <taxon>Fungi incertae sedis</taxon>
        <taxon>Zoopagomycota</taxon>
        <taxon>Zoopagomycotina</taxon>
        <taxon>Zoopagomycetes</taxon>
        <taxon>Zoopagales</taxon>
        <taxon>Sigmoideomycetaceae</taxon>
        <taxon>Thamnocephalis</taxon>
    </lineage>
</organism>
<proteinExistence type="predicted"/>
<feature type="non-terminal residue" evidence="1">
    <location>
        <position position="1"/>
    </location>
</feature>
<sequence length="167" mass="18001">AAHMYMDNPPPRGFQGLKGEKNVDYDIMSPATKMCQGKTRTAPITTVLTAGQTTKVRLVQPGNDIITRHDGGHCQFAISYDGGKTFVVLKTVEQRCIIDSLNYDVPIPASAPSSSNAIFAWTWINATGNREYYMNCADVIIKGKDGGSITGPKLLVVNILGGPTVPE</sequence>
<dbReference type="Gene3D" id="2.70.50.70">
    <property type="match status" value="1"/>
</dbReference>